<dbReference type="GO" id="GO:0010506">
    <property type="term" value="P:regulation of autophagy"/>
    <property type="evidence" value="ECO:0007669"/>
    <property type="project" value="TreeGrafter"/>
</dbReference>
<dbReference type="OrthoDB" id="429671at2759"/>
<dbReference type="InterPro" id="IPR001394">
    <property type="entry name" value="Peptidase_C19_UCH"/>
</dbReference>
<evidence type="ECO:0000256" key="3">
    <source>
        <dbReference type="ARBA" id="ARBA00012759"/>
    </source>
</evidence>
<feature type="region of interest" description="Disordered" evidence="8">
    <location>
        <begin position="216"/>
        <end position="238"/>
    </location>
</feature>
<dbReference type="InterPro" id="IPR018200">
    <property type="entry name" value="USP_CS"/>
</dbReference>
<dbReference type="SUPFAM" id="SSF54001">
    <property type="entry name" value="Cysteine proteinases"/>
    <property type="match status" value="1"/>
</dbReference>
<dbReference type="PANTHER" id="PTHR24006">
    <property type="entry name" value="UBIQUITIN CARBOXYL-TERMINAL HYDROLASE"/>
    <property type="match status" value="1"/>
</dbReference>
<dbReference type="AlphaFoldDB" id="A0A0R1DU42"/>
<feature type="region of interest" description="Disordered" evidence="8">
    <location>
        <begin position="297"/>
        <end position="316"/>
    </location>
</feature>
<feature type="compositionally biased region" description="Low complexity" evidence="8">
    <location>
        <begin position="266"/>
        <end position="282"/>
    </location>
</feature>
<feature type="region of interest" description="Disordered" evidence="8">
    <location>
        <begin position="145"/>
        <end position="182"/>
    </location>
</feature>
<dbReference type="GO" id="GO:0006508">
    <property type="term" value="P:proteolysis"/>
    <property type="evidence" value="ECO:0007669"/>
    <property type="project" value="UniProtKB-KW"/>
</dbReference>
<sequence length="798" mass="86020">MSWTNSAQHKKSTQSVSVTASPNNVNNGPAVGAASGPAGKTNYSHTTKTFTNQQHYQQQHYHTQNTYNNNSNSGGSSSNSSASSSNNQPQVRNYGTMKVPSSPVASTAPTLERKNSQQTAATPAAAAAAAPVAIATATTSTASITANPNQFQPESGNSGASPAVAAPQQQQPAAQQHAAQAAAAPSKSYSSYASKKHQSYEPVVLSSVVATSSSASSSQPQLNLAPPAPPASQSSSDSSQLSWASLFASNKPVAKVAPYEASKIAQQQQQPSHPVLQLAPPQPAQVAAAAPVAQLASPPQNVPLPTAHQQSQLPAPVPAPTAPLVTPGTLSYSAASAQAVPAPSPASASVKPLKAEPPRPVQQQLDEWTNKYAEYLTRHKTNLAAISLRPRGLTNRSNYCYINSILQALLGCSPFYNLLRSIPKQAAVLSEVKTPTVNAMMSFMTNFSSLPSGLRLRLNNLNKGAQSKGKDEFVGSDLQCDMAFEPTEIYKLWNDSREEHVEGRQEDAEEFLGYVLNKLNDEMLEVIKLIDKPTPQQNGQEPAEPEDGGDVWQMICNNRNKGSVTRQTDFGRTPVSDIFRGELRSRLQREGEHSTDVIQPFFTLQLNIEKAASVKEALEILVGRDQLEGVTGSKTKQEVVAWQQMTLEKLPVVLILHLKYFDYRSDGCTKILKKVEFPVELKIDAKILGSKKTSQKQRAYRLFAVVYHDGKEASKGHYITDVFHTGYSSWLRYDDSSVKPVSEKHVLQPHTPRVPYLLYYRRSDTLPPQQQQSQQQNGGGSGGVVGSSSSSSNAGDNK</sequence>
<dbReference type="EC" id="3.4.19.12" evidence="3"/>
<feature type="compositionally biased region" description="Low complexity" evidence="8">
    <location>
        <begin position="20"/>
        <end position="39"/>
    </location>
</feature>
<evidence type="ECO:0000256" key="4">
    <source>
        <dbReference type="ARBA" id="ARBA00022670"/>
    </source>
</evidence>
<dbReference type="InterPro" id="IPR050164">
    <property type="entry name" value="Peptidase_C19"/>
</dbReference>
<feature type="region of interest" description="Disordered" evidence="8">
    <location>
        <begin position="765"/>
        <end position="798"/>
    </location>
</feature>
<dbReference type="FunFam" id="3.90.70.10:FF:000092">
    <property type="entry name" value="Ubiquitin carboxyl-terminal hydrolase"/>
    <property type="match status" value="1"/>
</dbReference>
<dbReference type="PROSITE" id="PS00973">
    <property type="entry name" value="USP_2"/>
    <property type="match status" value="1"/>
</dbReference>
<dbReference type="GO" id="GO:0030330">
    <property type="term" value="P:DNA damage response, signal transduction by p53 class mediator"/>
    <property type="evidence" value="ECO:0007669"/>
    <property type="project" value="TreeGrafter"/>
</dbReference>
<accession>A0A0R1DU42</accession>
<evidence type="ECO:0000259" key="9">
    <source>
        <dbReference type="PROSITE" id="PS50235"/>
    </source>
</evidence>
<evidence type="ECO:0000256" key="8">
    <source>
        <dbReference type="SAM" id="MobiDB-lite"/>
    </source>
</evidence>
<dbReference type="GO" id="GO:0016579">
    <property type="term" value="P:protein deubiquitination"/>
    <property type="evidence" value="ECO:0007669"/>
    <property type="project" value="InterPro"/>
</dbReference>
<name>A0A0R1DU42_DROYA</name>
<comment type="similarity">
    <text evidence="2">Belongs to the peptidase C19 family. USP10 subfamily.</text>
</comment>
<dbReference type="GO" id="GO:0005829">
    <property type="term" value="C:cytosol"/>
    <property type="evidence" value="ECO:0007669"/>
    <property type="project" value="TreeGrafter"/>
</dbReference>
<evidence type="ECO:0000313" key="10">
    <source>
        <dbReference type="EMBL" id="KRK00710.1"/>
    </source>
</evidence>
<dbReference type="GO" id="GO:0005634">
    <property type="term" value="C:nucleus"/>
    <property type="evidence" value="ECO:0007669"/>
    <property type="project" value="TreeGrafter"/>
</dbReference>
<keyword evidence="11" id="KW-1185">Reference proteome</keyword>
<evidence type="ECO:0000256" key="5">
    <source>
        <dbReference type="ARBA" id="ARBA00022786"/>
    </source>
</evidence>
<dbReference type="CDD" id="cd02257">
    <property type="entry name" value="Peptidase_C19"/>
    <property type="match status" value="1"/>
</dbReference>
<feature type="compositionally biased region" description="Low complexity" evidence="8">
    <location>
        <begin position="786"/>
        <end position="798"/>
    </location>
</feature>
<dbReference type="EMBL" id="CM000159">
    <property type="protein sequence ID" value="KRK00710.1"/>
    <property type="molecule type" value="Genomic_DNA"/>
</dbReference>
<dbReference type="PANTHER" id="PTHR24006:SF687">
    <property type="entry name" value="UBIQUITIN CARBOXYL-TERMINAL HYDROLASE 10"/>
    <property type="match status" value="1"/>
</dbReference>
<evidence type="ECO:0000256" key="2">
    <source>
        <dbReference type="ARBA" id="ARBA00005427"/>
    </source>
</evidence>
<dbReference type="InterPro" id="IPR028889">
    <property type="entry name" value="USP"/>
</dbReference>
<feature type="region of interest" description="Disordered" evidence="8">
    <location>
        <begin position="262"/>
        <end position="282"/>
    </location>
</feature>
<evidence type="ECO:0000256" key="1">
    <source>
        <dbReference type="ARBA" id="ARBA00000707"/>
    </source>
</evidence>
<dbReference type="PROSITE" id="PS50235">
    <property type="entry name" value="USP_3"/>
    <property type="match status" value="1"/>
</dbReference>
<feature type="compositionally biased region" description="Low complexity" evidence="8">
    <location>
        <begin position="51"/>
        <end position="88"/>
    </location>
</feature>
<proteinExistence type="inferred from homology"/>
<dbReference type="Pfam" id="PF00443">
    <property type="entry name" value="UCH"/>
    <property type="match status" value="1"/>
</dbReference>
<feature type="compositionally biased region" description="Polar residues" evidence="8">
    <location>
        <begin position="1"/>
        <end position="19"/>
    </location>
</feature>
<dbReference type="Gene3D" id="3.90.70.10">
    <property type="entry name" value="Cysteine proteinases"/>
    <property type="match status" value="1"/>
</dbReference>
<dbReference type="InterPro" id="IPR038765">
    <property type="entry name" value="Papain-like_cys_pep_sf"/>
</dbReference>
<feature type="compositionally biased region" description="Polar residues" evidence="8">
    <location>
        <begin position="147"/>
        <end position="159"/>
    </location>
</feature>
<feature type="domain" description="USP" evidence="9">
    <location>
        <begin position="391"/>
        <end position="763"/>
    </location>
</feature>
<keyword evidence="4" id="KW-0645">Protease</keyword>
<feature type="region of interest" description="Disordered" evidence="8">
    <location>
        <begin position="1"/>
        <end position="123"/>
    </location>
</feature>
<protein>
    <recommendedName>
        <fullName evidence="3">ubiquitinyl hydrolase 1</fullName>
        <ecNumber evidence="3">3.4.19.12</ecNumber>
    </recommendedName>
</protein>
<keyword evidence="5" id="KW-0833">Ubl conjugation pathway</keyword>
<evidence type="ECO:0000313" key="11">
    <source>
        <dbReference type="Proteomes" id="UP000002282"/>
    </source>
</evidence>
<keyword evidence="7" id="KW-0788">Thiol protease</keyword>
<dbReference type="Proteomes" id="UP000002282">
    <property type="component" value="Chromosome 3L"/>
</dbReference>
<gene>
    <name evidence="10" type="primary">Dyak\GE21106</name>
    <name evidence="10" type="synonym">dyak_GLEANR_4895</name>
    <name evidence="10" type="synonym">GE21106</name>
    <name evidence="10" type="ORF">Dyak_GE21106</name>
</gene>
<feature type="compositionally biased region" description="Low complexity" evidence="8">
    <location>
        <begin position="160"/>
        <end position="182"/>
    </location>
</feature>
<dbReference type="GO" id="GO:0004843">
    <property type="term" value="F:cysteine-type deubiquitinase activity"/>
    <property type="evidence" value="ECO:0007669"/>
    <property type="project" value="UniProtKB-EC"/>
</dbReference>
<evidence type="ECO:0000256" key="7">
    <source>
        <dbReference type="ARBA" id="ARBA00022807"/>
    </source>
</evidence>
<keyword evidence="6 10" id="KW-0378">Hydrolase</keyword>
<reference evidence="10 11" key="1">
    <citation type="journal article" date="2007" name="Nature">
        <title>Evolution of genes and genomes on the Drosophila phylogeny.</title>
        <authorList>
            <consortium name="Drosophila 12 Genomes Consortium"/>
            <person name="Clark A.G."/>
            <person name="Eisen M.B."/>
            <person name="Smith D.R."/>
            <person name="Bergman C.M."/>
            <person name="Oliver B."/>
            <person name="Markow T.A."/>
            <person name="Kaufman T.C."/>
            <person name="Kellis M."/>
            <person name="Gelbart W."/>
            <person name="Iyer V.N."/>
            <person name="Pollard D.A."/>
            <person name="Sackton T.B."/>
            <person name="Larracuente A.M."/>
            <person name="Singh N.D."/>
            <person name="Abad J.P."/>
            <person name="Abt D.N."/>
            <person name="Adryan B."/>
            <person name="Aguade M."/>
            <person name="Akashi H."/>
            <person name="Anderson W.W."/>
            <person name="Aquadro C.F."/>
            <person name="Ardell D.H."/>
            <person name="Arguello R."/>
            <person name="Artieri C.G."/>
            <person name="Barbash D.A."/>
            <person name="Barker D."/>
            <person name="Barsanti P."/>
            <person name="Batterham P."/>
            <person name="Batzoglou S."/>
            <person name="Begun D."/>
            <person name="Bhutkar A."/>
            <person name="Blanco E."/>
            <person name="Bosak S.A."/>
            <person name="Bradley R.K."/>
            <person name="Brand A.D."/>
            <person name="Brent M.R."/>
            <person name="Brooks A.N."/>
            <person name="Brown R.H."/>
            <person name="Butlin R.K."/>
            <person name="Caggese C."/>
            <person name="Calvi B.R."/>
            <person name="Bernardo de Carvalho A."/>
            <person name="Caspi A."/>
            <person name="Castrezana S."/>
            <person name="Celniker S.E."/>
            <person name="Chang J.L."/>
            <person name="Chapple C."/>
            <person name="Chatterji S."/>
            <person name="Chinwalla A."/>
            <person name="Civetta A."/>
            <person name="Clifton S.W."/>
            <person name="Comeron J.M."/>
            <person name="Costello J.C."/>
            <person name="Coyne J.A."/>
            <person name="Daub J."/>
            <person name="David R.G."/>
            <person name="Delcher A.L."/>
            <person name="Delehaunty K."/>
            <person name="Do C.B."/>
            <person name="Ebling H."/>
            <person name="Edwards K."/>
            <person name="Eickbush T."/>
            <person name="Evans J.D."/>
            <person name="Filipski A."/>
            <person name="Findeiss S."/>
            <person name="Freyhult E."/>
            <person name="Fulton L."/>
            <person name="Fulton R."/>
            <person name="Garcia A.C."/>
            <person name="Gardiner A."/>
            <person name="Garfield D.A."/>
            <person name="Garvin B.E."/>
            <person name="Gibson G."/>
            <person name="Gilbert D."/>
            <person name="Gnerre S."/>
            <person name="Godfrey J."/>
            <person name="Good R."/>
            <person name="Gotea V."/>
            <person name="Gravely B."/>
            <person name="Greenberg A.J."/>
            <person name="Griffiths-Jones S."/>
            <person name="Gross S."/>
            <person name="Guigo R."/>
            <person name="Gustafson E.A."/>
            <person name="Haerty W."/>
            <person name="Hahn M.W."/>
            <person name="Halligan D.L."/>
            <person name="Halpern A.L."/>
            <person name="Halter G.M."/>
            <person name="Han M.V."/>
            <person name="Heger A."/>
            <person name="Hillier L."/>
            <person name="Hinrichs A.S."/>
            <person name="Holmes I."/>
            <person name="Hoskins R.A."/>
            <person name="Hubisz M.J."/>
            <person name="Hultmark D."/>
            <person name="Huntley M.A."/>
            <person name="Jaffe D.B."/>
            <person name="Jagadeeshan S."/>
            <person name="Jeck W.R."/>
            <person name="Johnson J."/>
            <person name="Jones C.D."/>
            <person name="Jordan W.C."/>
            <person name="Karpen G.H."/>
            <person name="Kataoka E."/>
            <person name="Keightley P.D."/>
            <person name="Kheradpour P."/>
            <person name="Kirkness E.F."/>
            <person name="Koerich L.B."/>
            <person name="Kristiansen K."/>
            <person name="Kudrna D."/>
            <person name="Kulathinal R.J."/>
            <person name="Kumar S."/>
            <person name="Kwok R."/>
            <person name="Lander E."/>
            <person name="Langley C.H."/>
            <person name="Lapoint R."/>
            <person name="Lazzaro B.P."/>
            <person name="Lee S.J."/>
            <person name="Levesque L."/>
            <person name="Li R."/>
            <person name="Lin C.F."/>
            <person name="Lin M.F."/>
            <person name="Lindblad-Toh K."/>
            <person name="Llopart A."/>
            <person name="Long M."/>
            <person name="Low L."/>
            <person name="Lozovsky E."/>
            <person name="Lu J."/>
            <person name="Luo M."/>
            <person name="Machado C.A."/>
            <person name="Makalowski W."/>
            <person name="Marzo M."/>
            <person name="Matsuda M."/>
            <person name="Matzkin L."/>
            <person name="McAllister B."/>
            <person name="McBride C.S."/>
            <person name="McKernan B."/>
            <person name="McKernan K."/>
            <person name="Mendez-Lago M."/>
            <person name="Minx P."/>
            <person name="Mollenhauer M.U."/>
            <person name="Montooth K."/>
            <person name="Mount S.M."/>
            <person name="Mu X."/>
            <person name="Myers E."/>
            <person name="Negre B."/>
            <person name="Newfeld S."/>
            <person name="Nielsen R."/>
            <person name="Noor M.A."/>
            <person name="O'Grady P."/>
            <person name="Pachter L."/>
            <person name="Papaceit M."/>
            <person name="Parisi M.J."/>
            <person name="Parisi M."/>
            <person name="Parts L."/>
            <person name="Pedersen J.S."/>
            <person name="Pesole G."/>
            <person name="Phillippy A.M."/>
            <person name="Ponting C.P."/>
            <person name="Pop M."/>
            <person name="Porcelli D."/>
            <person name="Powell J.R."/>
            <person name="Prohaska S."/>
            <person name="Pruitt K."/>
            <person name="Puig M."/>
            <person name="Quesneville H."/>
            <person name="Ram K.R."/>
            <person name="Rand D."/>
            <person name="Rasmussen M.D."/>
            <person name="Reed L.K."/>
            <person name="Reenan R."/>
            <person name="Reily A."/>
            <person name="Remington K.A."/>
            <person name="Rieger T.T."/>
            <person name="Ritchie M.G."/>
            <person name="Robin C."/>
            <person name="Rogers Y.H."/>
            <person name="Rohde C."/>
            <person name="Rozas J."/>
            <person name="Rubenfield M.J."/>
            <person name="Ruiz A."/>
            <person name="Russo S."/>
            <person name="Salzberg S.L."/>
            <person name="Sanchez-Gracia A."/>
            <person name="Saranga D.J."/>
            <person name="Sato H."/>
            <person name="Schaeffer S.W."/>
            <person name="Schatz M.C."/>
            <person name="Schlenke T."/>
            <person name="Schwartz R."/>
            <person name="Segarra C."/>
            <person name="Singh R.S."/>
            <person name="Sirot L."/>
            <person name="Sirota M."/>
            <person name="Sisneros N.B."/>
            <person name="Smith C.D."/>
            <person name="Smith T.F."/>
            <person name="Spieth J."/>
            <person name="Stage D.E."/>
            <person name="Stark A."/>
            <person name="Stephan W."/>
            <person name="Strausberg R.L."/>
            <person name="Strempel S."/>
            <person name="Sturgill D."/>
            <person name="Sutton G."/>
            <person name="Sutton G.G."/>
            <person name="Tao W."/>
            <person name="Teichmann S."/>
            <person name="Tobari Y.N."/>
            <person name="Tomimura Y."/>
            <person name="Tsolas J.M."/>
            <person name="Valente V.L."/>
            <person name="Venter E."/>
            <person name="Venter J.C."/>
            <person name="Vicario S."/>
            <person name="Vieira F.G."/>
            <person name="Vilella A.J."/>
            <person name="Villasante A."/>
            <person name="Walenz B."/>
            <person name="Wang J."/>
            <person name="Wasserman M."/>
            <person name="Watts T."/>
            <person name="Wilson D."/>
            <person name="Wilson R.K."/>
            <person name="Wing R.A."/>
            <person name="Wolfner M.F."/>
            <person name="Wong A."/>
            <person name="Wong G.K."/>
            <person name="Wu C.I."/>
            <person name="Wu G."/>
            <person name="Yamamoto D."/>
            <person name="Yang H.P."/>
            <person name="Yang S.P."/>
            <person name="Yorke J.A."/>
            <person name="Yoshida K."/>
            <person name="Zdobnov E."/>
            <person name="Zhang P."/>
            <person name="Zhang Y."/>
            <person name="Zimin A.V."/>
            <person name="Baldwin J."/>
            <person name="Abdouelleil A."/>
            <person name="Abdulkadir J."/>
            <person name="Abebe A."/>
            <person name="Abera B."/>
            <person name="Abreu J."/>
            <person name="Acer S.C."/>
            <person name="Aftuck L."/>
            <person name="Alexander A."/>
            <person name="An P."/>
            <person name="Anderson E."/>
            <person name="Anderson S."/>
            <person name="Arachi H."/>
            <person name="Azer M."/>
            <person name="Bachantsang P."/>
            <person name="Barry A."/>
            <person name="Bayul T."/>
            <person name="Berlin A."/>
            <person name="Bessette D."/>
            <person name="Bloom T."/>
            <person name="Blye J."/>
            <person name="Boguslavskiy L."/>
            <person name="Bonnet C."/>
            <person name="Boukhgalter B."/>
            <person name="Bourzgui I."/>
            <person name="Brown A."/>
            <person name="Cahill P."/>
            <person name="Channer S."/>
            <person name="Cheshatsang Y."/>
            <person name="Chuda L."/>
            <person name="Citroen M."/>
            <person name="Collymore A."/>
            <person name="Cooke P."/>
            <person name="Costello M."/>
            <person name="D'Aco K."/>
            <person name="Daza R."/>
            <person name="De Haan G."/>
            <person name="DeGray S."/>
            <person name="DeMaso C."/>
            <person name="Dhargay N."/>
            <person name="Dooley K."/>
            <person name="Dooley E."/>
            <person name="Doricent M."/>
            <person name="Dorje P."/>
            <person name="Dorjee K."/>
            <person name="Dupes A."/>
            <person name="Elong R."/>
            <person name="Falk J."/>
            <person name="Farina A."/>
            <person name="Faro S."/>
            <person name="Ferguson D."/>
            <person name="Fisher S."/>
            <person name="Foley C.D."/>
            <person name="Franke A."/>
            <person name="Friedrich D."/>
            <person name="Gadbois L."/>
            <person name="Gearin G."/>
            <person name="Gearin C.R."/>
            <person name="Giannoukos G."/>
            <person name="Goode T."/>
            <person name="Graham J."/>
            <person name="Grandbois E."/>
            <person name="Grewal S."/>
            <person name="Gyaltsen K."/>
            <person name="Hafez N."/>
            <person name="Hagos B."/>
            <person name="Hall J."/>
            <person name="Henson C."/>
            <person name="Hollinger A."/>
            <person name="Honan T."/>
            <person name="Huard M.D."/>
            <person name="Hughes L."/>
            <person name="Hurhula B."/>
            <person name="Husby M.E."/>
            <person name="Kamat A."/>
            <person name="Kanga B."/>
            <person name="Kashin S."/>
            <person name="Khazanovich D."/>
            <person name="Kisner P."/>
            <person name="Lance K."/>
            <person name="Lara M."/>
            <person name="Lee W."/>
            <person name="Lennon N."/>
            <person name="Letendre F."/>
            <person name="LeVine R."/>
            <person name="Lipovsky A."/>
            <person name="Liu X."/>
            <person name="Liu J."/>
            <person name="Liu S."/>
            <person name="Lokyitsang T."/>
            <person name="Lokyitsang Y."/>
            <person name="Lubonja R."/>
            <person name="Lui A."/>
            <person name="MacDonald P."/>
            <person name="Magnisalis V."/>
            <person name="Maru K."/>
            <person name="Matthews C."/>
            <person name="McCusker W."/>
            <person name="McDonough S."/>
            <person name="Mehta T."/>
            <person name="Meldrim J."/>
            <person name="Meneus L."/>
            <person name="Mihai O."/>
            <person name="Mihalev A."/>
            <person name="Mihova T."/>
            <person name="Mittelman R."/>
            <person name="Mlenga V."/>
            <person name="Montmayeur A."/>
            <person name="Mulrain L."/>
            <person name="Navidi A."/>
            <person name="Naylor J."/>
            <person name="Negash T."/>
            <person name="Nguyen T."/>
            <person name="Nguyen N."/>
            <person name="Nicol R."/>
            <person name="Norbu C."/>
            <person name="Norbu N."/>
            <person name="Novod N."/>
            <person name="O'Neill B."/>
            <person name="Osman S."/>
            <person name="Markiewicz E."/>
            <person name="Oyono O.L."/>
            <person name="Patti C."/>
            <person name="Phunkhang P."/>
            <person name="Pierre F."/>
            <person name="Priest M."/>
            <person name="Raghuraman S."/>
            <person name="Rege F."/>
            <person name="Reyes R."/>
            <person name="Rise C."/>
            <person name="Rogov P."/>
            <person name="Ross K."/>
            <person name="Ryan E."/>
            <person name="Settipalli S."/>
            <person name="Shea T."/>
            <person name="Sherpa N."/>
            <person name="Shi L."/>
            <person name="Shih D."/>
            <person name="Sparrow T."/>
            <person name="Spaulding J."/>
            <person name="Stalker J."/>
            <person name="Stange-Thomann N."/>
            <person name="Stavropoulos S."/>
            <person name="Stone C."/>
            <person name="Strader C."/>
            <person name="Tesfaye S."/>
            <person name="Thomson T."/>
            <person name="Thoulutsang Y."/>
            <person name="Thoulutsang D."/>
            <person name="Topham K."/>
            <person name="Topping I."/>
            <person name="Tsamla T."/>
            <person name="Vassiliev H."/>
            <person name="Vo A."/>
            <person name="Wangchuk T."/>
            <person name="Wangdi T."/>
            <person name="Weiand M."/>
            <person name="Wilkinson J."/>
            <person name="Wilson A."/>
            <person name="Yadav S."/>
            <person name="Young G."/>
            <person name="Yu Q."/>
            <person name="Zembek L."/>
            <person name="Zhong D."/>
            <person name="Zimmer A."/>
            <person name="Zwirko Z."/>
            <person name="Jaffe D.B."/>
            <person name="Alvarez P."/>
            <person name="Brockman W."/>
            <person name="Butler J."/>
            <person name="Chin C."/>
            <person name="Gnerre S."/>
            <person name="Grabherr M."/>
            <person name="Kleber M."/>
            <person name="Mauceli E."/>
            <person name="MacCallum I."/>
        </authorList>
    </citation>
    <scope>NUCLEOTIDE SEQUENCE [LARGE SCALE GENOMIC DNA]</scope>
    <source>
        <strain evidence="11">Tai18E2 / Tucson 14021-0261.01</strain>
    </source>
</reference>
<feature type="compositionally biased region" description="Polar residues" evidence="8">
    <location>
        <begin position="41"/>
        <end position="50"/>
    </location>
</feature>
<comment type="catalytic activity">
    <reaction evidence="1">
        <text>Thiol-dependent hydrolysis of ester, thioester, amide, peptide and isopeptide bonds formed by the C-terminal Gly of ubiquitin (a 76-residue protein attached to proteins as an intracellular targeting signal).</text>
        <dbReference type="EC" id="3.4.19.12"/>
    </reaction>
</comment>
<evidence type="ECO:0000256" key="6">
    <source>
        <dbReference type="ARBA" id="ARBA00022801"/>
    </source>
</evidence>
<reference evidence="10 11" key="2">
    <citation type="journal article" date="2007" name="PLoS Biol.">
        <title>Principles of genome evolution in the Drosophila melanogaster species group.</title>
        <authorList>
            <person name="Ranz J.M."/>
            <person name="Maurin D."/>
            <person name="Chan Y.S."/>
            <person name="von Grotthuss M."/>
            <person name="Hillier L.W."/>
            <person name="Roote J."/>
            <person name="Ashburner M."/>
            <person name="Bergman C.M."/>
        </authorList>
    </citation>
    <scope>NUCLEOTIDE SEQUENCE [LARGE SCALE GENOMIC DNA]</scope>
    <source>
        <strain evidence="11">Tai18E2 / Tucson 14021-0261.01</strain>
    </source>
</reference>
<organism evidence="10 11">
    <name type="scientific">Drosophila yakuba</name>
    <name type="common">Fruit fly</name>
    <dbReference type="NCBI Taxonomy" id="7245"/>
    <lineage>
        <taxon>Eukaryota</taxon>
        <taxon>Metazoa</taxon>
        <taxon>Ecdysozoa</taxon>
        <taxon>Arthropoda</taxon>
        <taxon>Hexapoda</taxon>
        <taxon>Insecta</taxon>
        <taxon>Pterygota</taxon>
        <taxon>Neoptera</taxon>
        <taxon>Endopterygota</taxon>
        <taxon>Diptera</taxon>
        <taxon>Brachycera</taxon>
        <taxon>Muscomorpha</taxon>
        <taxon>Ephydroidea</taxon>
        <taxon>Drosophilidae</taxon>
        <taxon>Drosophila</taxon>
        <taxon>Sophophora</taxon>
    </lineage>
</organism>